<reference evidence="1" key="1">
    <citation type="journal article" date="2020" name="Nature">
        <title>Giant virus diversity and host interactions through global metagenomics.</title>
        <authorList>
            <person name="Schulz F."/>
            <person name="Roux S."/>
            <person name="Paez-Espino D."/>
            <person name="Jungbluth S."/>
            <person name="Walsh D.A."/>
            <person name="Denef V.J."/>
            <person name="McMahon K.D."/>
            <person name="Konstantinidis K.T."/>
            <person name="Eloe-Fadrosh E.A."/>
            <person name="Kyrpides N.C."/>
            <person name="Woyke T."/>
        </authorList>
    </citation>
    <scope>NUCLEOTIDE SEQUENCE</scope>
    <source>
        <strain evidence="1">GVMAG-M-3300025860-25</strain>
    </source>
</reference>
<dbReference type="AlphaFoldDB" id="A0A6C0JCH4"/>
<dbReference type="EMBL" id="MN740343">
    <property type="protein sequence ID" value="QHU01478.1"/>
    <property type="molecule type" value="Genomic_DNA"/>
</dbReference>
<organism evidence="1">
    <name type="scientific">viral metagenome</name>
    <dbReference type="NCBI Taxonomy" id="1070528"/>
    <lineage>
        <taxon>unclassified sequences</taxon>
        <taxon>metagenomes</taxon>
        <taxon>organismal metagenomes</taxon>
    </lineage>
</organism>
<protein>
    <submittedName>
        <fullName evidence="1">Uncharacterized protein</fullName>
    </submittedName>
</protein>
<accession>A0A6C0JCH4</accession>
<proteinExistence type="predicted"/>
<sequence>MDSNKYKQIFKIQTINLINDLLLVFDNDQMIINIKEKMLISFDEKDFFDNLSKYFSKNIEFGINNRDMELILDSKKYLLPISTENIVKLKLQNYWLNLNLSNKDKIWSYLNILLNIYNNIL</sequence>
<evidence type="ECO:0000313" key="1">
    <source>
        <dbReference type="EMBL" id="QHU01478.1"/>
    </source>
</evidence>
<name>A0A6C0JCH4_9ZZZZ</name>